<organism evidence="1 2">
    <name type="scientific">Sphingomonas qilianensis</name>
    <dbReference type="NCBI Taxonomy" id="1736690"/>
    <lineage>
        <taxon>Bacteria</taxon>
        <taxon>Pseudomonadati</taxon>
        <taxon>Pseudomonadota</taxon>
        <taxon>Alphaproteobacteria</taxon>
        <taxon>Sphingomonadales</taxon>
        <taxon>Sphingomonadaceae</taxon>
        <taxon>Sphingomonas</taxon>
    </lineage>
</organism>
<dbReference type="Proteomes" id="UP001404104">
    <property type="component" value="Unassembled WGS sequence"/>
</dbReference>
<reference evidence="1 2" key="1">
    <citation type="submission" date="2024-05" db="EMBL/GenBank/DDBJ databases">
        <authorList>
            <person name="Liu Q."/>
            <person name="Xin Y.-H."/>
        </authorList>
    </citation>
    <scope>NUCLEOTIDE SEQUENCE [LARGE SCALE GENOMIC DNA]</scope>
    <source>
        <strain evidence="1 2">CGMCC 1.15349</strain>
    </source>
</reference>
<name>A0ABU9XVM1_9SPHN</name>
<sequence length="74" mass="8049">MATQIQPTFDPTAWLHALVAIGGGYALASGRKLWLVVQDCPADDLTPVMAQLVGHPERVEAVRTVIERRQVGQV</sequence>
<comment type="caution">
    <text evidence="1">The sequence shown here is derived from an EMBL/GenBank/DDBJ whole genome shotgun (WGS) entry which is preliminary data.</text>
</comment>
<keyword evidence="2" id="KW-1185">Reference proteome</keyword>
<proteinExistence type="predicted"/>
<dbReference type="EMBL" id="JBDIMF010000006">
    <property type="protein sequence ID" value="MEN2787578.1"/>
    <property type="molecule type" value="Genomic_DNA"/>
</dbReference>
<evidence type="ECO:0000313" key="1">
    <source>
        <dbReference type="EMBL" id="MEN2787578.1"/>
    </source>
</evidence>
<dbReference type="RefSeq" id="WP_345865798.1">
    <property type="nucleotide sequence ID" value="NZ_JBDIMF010000006.1"/>
</dbReference>
<accession>A0ABU9XVM1</accession>
<evidence type="ECO:0000313" key="2">
    <source>
        <dbReference type="Proteomes" id="UP001404104"/>
    </source>
</evidence>
<protein>
    <submittedName>
        <fullName evidence="1">Uncharacterized protein</fullName>
    </submittedName>
</protein>
<gene>
    <name evidence="1" type="ORF">ABC969_14255</name>
</gene>